<sequence>MAMDGDPEEGCRGGVTEEEIADEEIAAEYESSQGGLAGELIRVINYVSSLNDYRKTQRKECFGLVRRLKLILPLLEEIAELETPLPHEGVTFLLNLKRSLLLAKRLLKTCSEGSKIYLANDSEVIHVRFNRVYEKLSLALEDLPDEVLGISDEMKEQAQLTCNQLRRAKRQTDTQDIEFAMDIMVVFSDKDDRNADSAILERLASRLELRTHDELQAETIAVRKLVKERGGQNAESTQKILDVLKKFKQIAGIEETDVLQDPVIPKAKEESPSTSVVVPHEFLCPISSEIMMDPVIVATGQTYERESILKWLDSNNETCPKTGQPLSDTNLTPNSALKTQIMEWCEKNNYHLPKKEVPPDPDEPITEQQKEIMSLVKDLSSNHLKVQRKAAKKIRLLSKENPENRVMVANLGAIPPLVQLLSYPDSNIREHSVTALLNLSIDEGNKRLITNTDAIPAIIDVLKTGTIGAKENSAAALFSLSMLDENRAKIGAMDGIPPLVELLQNGTATGKKDALTALFNLSLNPVNKGRAIEEGMVKPLLNLVDDKNLGLVDEALSVLLLVAAHPSGRREMAQMPFIQKLVDFIKDGTPKNKECASSVLLELCTNSSTSMLTALQFGVYEYLAELTRTGTSRAQRKAASLLQLMSRSEQIP</sequence>
<dbReference type="Pfam" id="PF25368">
    <property type="entry name" value="PUB10_N"/>
    <property type="match status" value="1"/>
</dbReference>
<dbReference type="SUPFAM" id="SSF48371">
    <property type="entry name" value="ARM repeat"/>
    <property type="match status" value="1"/>
</dbReference>
<feature type="domain" description="U-box" evidence="9">
    <location>
        <begin position="277"/>
        <end position="351"/>
    </location>
</feature>
<dbReference type="InterPro" id="IPR045210">
    <property type="entry name" value="RING-Ubox_PUB"/>
</dbReference>
<dbReference type="Gramene" id="Kaladp0108s0003.1.v1.1">
    <property type="protein sequence ID" value="Kaladp0108s0003.1.v1.1"/>
    <property type="gene ID" value="Kaladp0108s0003.v1.1"/>
</dbReference>
<evidence type="ECO:0000256" key="6">
    <source>
        <dbReference type="ARBA" id="ARBA00022737"/>
    </source>
</evidence>
<evidence type="ECO:0000256" key="1">
    <source>
        <dbReference type="ARBA" id="ARBA00000900"/>
    </source>
</evidence>
<dbReference type="Pfam" id="PF25598">
    <property type="entry name" value="ARM_PUB"/>
    <property type="match status" value="1"/>
</dbReference>
<organism evidence="10 11">
    <name type="scientific">Kalanchoe fedtschenkoi</name>
    <name type="common">Lavender scallops</name>
    <name type="synonym">South American air plant</name>
    <dbReference type="NCBI Taxonomy" id="63787"/>
    <lineage>
        <taxon>Eukaryota</taxon>
        <taxon>Viridiplantae</taxon>
        <taxon>Streptophyta</taxon>
        <taxon>Embryophyta</taxon>
        <taxon>Tracheophyta</taxon>
        <taxon>Spermatophyta</taxon>
        <taxon>Magnoliopsida</taxon>
        <taxon>eudicotyledons</taxon>
        <taxon>Gunneridae</taxon>
        <taxon>Pentapetalae</taxon>
        <taxon>Saxifragales</taxon>
        <taxon>Crassulaceae</taxon>
        <taxon>Kalanchoe</taxon>
    </lineage>
</organism>
<evidence type="ECO:0000256" key="4">
    <source>
        <dbReference type="ARBA" id="ARBA00012483"/>
    </source>
</evidence>
<reference evidence="10" key="1">
    <citation type="submission" date="2021-01" db="UniProtKB">
        <authorList>
            <consortium name="EnsemblPlants"/>
        </authorList>
    </citation>
    <scope>IDENTIFICATION</scope>
</reference>
<comment type="catalytic activity">
    <reaction evidence="1">
        <text>S-ubiquitinyl-[E2 ubiquitin-conjugating enzyme]-L-cysteine + [acceptor protein]-L-lysine = [E2 ubiquitin-conjugating enzyme]-L-cysteine + N(6)-ubiquitinyl-[acceptor protein]-L-lysine.</text>
        <dbReference type="EC" id="2.3.2.27"/>
    </reaction>
</comment>
<dbReference type="InterPro" id="IPR011989">
    <property type="entry name" value="ARM-like"/>
</dbReference>
<evidence type="ECO:0000256" key="3">
    <source>
        <dbReference type="ARBA" id="ARBA00004906"/>
    </source>
</evidence>
<comment type="function">
    <text evidence="2">Functions as an E3 ubiquitin ligase.</text>
</comment>
<dbReference type="PANTHER" id="PTHR23315">
    <property type="entry name" value="U BOX DOMAIN-CONTAINING"/>
    <property type="match status" value="1"/>
</dbReference>
<feature type="repeat" description="ARM" evidence="8">
    <location>
        <begin position="412"/>
        <end position="454"/>
    </location>
</feature>
<dbReference type="EC" id="2.3.2.27" evidence="4"/>
<dbReference type="InterPro" id="IPR036537">
    <property type="entry name" value="Adaptor_Cbl_N_dom_sf"/>
</dbReference>
<dbReference type="CDD" id="cd16664">
    <property type="entry name" value="RING-Ubox_PUB"/>
    <property type="match status" value="1"/>
</dbReference>
<evidence type="ECO:0000313" key="11">
    <source>
        <dbReference type="Proteomes" id="UP000594263"/>
    </source>
</evidence>
<keyword evidence="5" id="KW-0808">Transferase</keyword>
<dbReference type="FunFam" id="3.30.40.10:FF:000562">
    <property type="entry name" value="RING-type E3 ubiquitin transferase"/>
    <property type="match status" value="1"/>
</dbReference>
<protein>
    <recommendedName>
        <fullName evidence="4">RING-type E3 ubiquitin transferase</fullName>
        <ecNumber evidence="4">2.3.2.27</ecNumber>
    </recommendedName>
</protein>
<dbReference type="Gene3D" id="1.25.10.10">
    <property type="entry name" value="Leucine-rich Repeat Variant"/>
    <property type="match status" value="1"/>
</dbReference>
<dbReference type="UniPathway" id="UPA00143"/>
<keyword evidence="11" id="KW-1185">Reference proteome</keyword>
<keyword evidence="6" id="KW-0677">Repeat</keyword>
<dbReference type="Gene3D" id="3.30.40.10">
    <property type="entry name" value="Zinc/RING finger domain, C3HC4 (zinc finger)"/>
    <property type="match status" value="1"/>
</dbReference>
<dbReference type="PROSITE" id="PS51698">
    <property type="entry name" value="U_BOX"/>
    <property type="match status" value="1"/>
</dbReference>
<dbReference type="InterPro" id="IPR003613">
    <property type="entry name" value="Ubox_domain"/>
</dbReference>
<evidence type="ECO:0000259" key="9">
    <source>
        <dbReference type="PROSITE" id="PS51698"/>
    </source>
</evidence>
<comment type="pathway">
    <text evidence="3">Protein modification; protein ubiquitination.</text>
</comment>
<dbReference type="Proteomes" id="UP000594263">
    <property type="component" value="Unplaced"/>
</dbReference>
<dbReference type="Gene3D" id="1.20.930.20">
    <property type="entry name" value="Adaptor protein Cbl, N-terminal domain"/>
    <property type="match status" value="1"/>
</dbReference>
<dbReference type="GO" id="GO:0061630">
    <property type="term" value="F:ubiquitin protein ligase activity"/>
    <property type="evidence" value="ECO:0007669"/>
    <property type="project" value="UniProtKB-EC"/>
</dbReference>
<dbReference type="InterPro" id="IPR058678">
    <property type="entry name" value="ARM_PUB"/>
</dbReference>
<dbReference type="PANTHER" id="PTHR23315:SF49">
    <property type="entry name" value="RING-TYPE E3 UBIQUITIN TRANSFERASE"/>
    <property type="match status" value="1"/>
</dbReference>
<dbReference type="PROSITE" id="PS50176">
    <property type="entry name" value="ARM_REPEAT"/>
    <property type="match status" value="1"/>
</dbReference>
<dbReference type="InterPro" id="IPR013083">
    <property type="entry name" value="Znf_RING/FYVE/PHD"/>
</dbReference>
<dbReference type="SUPFAM" id="SSF57850">
    <property type="entry name" value="RING/U-box"/>
    <property type="match status" value="1"/>
</dbReference>
<dbReference type="GO" id="GO:0016567">
    <property type="term" value="P:protein ubiquitination"/>
    <property type="evidence" value="ECO:0007669"/>
    <property type="project" value="UniProtKB-UniPathway"/>
</dbReference>
<dbReference type="InterPro" id="IPR016024">
    <property type="entry name" value="ARM-type_fold"/>
</dbReference>
<dbReference type="GO" id="GO:0007166">
    <property type="term" value="P:cell surface receptor signaling pathway"/>
    <property type="evidence" value="ECO:0007669"/>
    <property type="project" value="InterPro"/>
</dbReference>
<dbReference type="Pfam" id="PF04564">
    <property type="entry name" value="U-box"/>
    <property type="match status" value="1"/>
</dbReference>
<name>A0A7N0V8I6_KALFE</name>
<dbReference type="OMA" id="AQFGDYR"/>
<dbReference type="AlphaFoldDB" id="A0A7N0V8I6"/>
<dbReference type="FunFam" id="1.20.930.20:FF:000002">
    <property type="entry name" value="RING-type E3 ubiquitin transferase"/>
    <property type="match status" value="1"/>
</dbReference>
<evidence type="ECO:0000256" key="8">
    <source>
        <dbReference type="PROSITE-ProRule" id="PRU00259"/>
    </source>
</evidence>
<evidence type="ECO:0000256" key="5">
    <source>
        <dbReference type="ARBA" id="ARBA00022679"/>
    </source>
</evidence>
<evidence type="ECO:0000256" key="7">
    <source>
        <dbReference type="ARBA" id="ARBA00022786"/>
    </source>
</evidence>
<keyword evidence="7" id="KW-0833">Ubl conjugation pathway</keyword>
<dbReference type="InterPro" id="IPR057623">
    <property type="entry name" value="PUB12-19-like_N"/>
</dbReference>
<dbReference type="SMART" id="SM00504">
    <property type="entry name" value="Ubox"/>
    <property type="match status" value="1"/>
</dbReference>
<dbReference type="FunFam" id="1.25.10.10:FF:000082">
    <property type="entry name" value="RING-type E3 ubiquitin transferase"/>
    <property type="match status" value="1"/>
</dbReference>
<accession>A0A7N0V8I6</accession>
<evidence type="ECO:0000256" key="2">
    <source>
        <dbReference type="ARBA" id="ARBA00003861"/>
    </source>
</evidence>
<dbReference type="InterPro" id="IPR000225">
    <property type="entry name" value="Armadillo"/>
</dbReference>
<dbReference type="EnsemblPlants" id="Kaladp0108s0003.1.v1.1">
    <property type="protein sequence ID" value="Kaladp0108s0003.1.v1.1"/>
    <property type="gene ID" value="Kaladp0108s0003.v1.1"/>
</dbReference>
<evidence type="ECO:0000313" key="10">
    <source>
        <dbReference type="EnsemblPlants" id="Kaladp0108s0003.1.v1.1"/>
    </source>
</evidence>
<dbReference type="SMART" id="SM00185">
    <property type="entry name" value="ARM"/>
    <property type="match status" value="5"/>
</dbReference>
<proteinExistence type="predicted"/>